<dbReference type="EMBL" id="JADCUA010000004">
    <property type="protein sequence ID" value="KAH9840710.1"/>
    <property type="molecule type" value="Genomic_DNA"/>
</dbReference>
<evidence type="ECO:0000313" key="2">
    <source>
        <dbReference type="EMBL" id="KAH9840710.1"/>
    </source>
</evidence>
<organism evidence="2 3">
    <name type="scientific">Rhodofomes roseus</name>
    <dbReference type="NCBI Taxonomy" id="34475"/>
    <lineage>
        <taxon>Eukaryota</taxon>
        <taxon>Fungi</taxon>
        <taxon>Dikarya</taxon>
        <taxon>Basidiomycota</taxon>
        <taxon>Agaricomycotina</taxon>
        <taxon>Agaricomycetes</taxon>
        <taxon>Polyporales</taxon>
        <taxon>Rhodofomes</taxon>
    </lineage>
</organism>
<dbReference type="GeneID" id="72002151"/>
<protein>
    <submittedName>
        <fullName evidence="2">Uncharacterized protein</fullName>
    </submittedName>
</protein>
<evidence type="ECO:0000313" key="3">
    <source>
        <dbReference type="Proteomes" id="UP000814176"/>
    </source>
</evidence>
<reference evidence="2 3" key="1">
    <citation type="journal article" date="2021" name="Environ. Microbiol.">
        <title>Gene family expansions and transcriptome signatures uncover fungal adaptations to wood decay.</title>
        <authorList>
            <person name="Hage H."/>
            <person name="Miyauchi S."/>
            <person name="Viragh M."/>
            <person name="Drula E."/>
            <person name="Min B."/>
            <person name="Chaduli D."/>
            <person name="Navarro D."/>
            <person name="Favel A."/>
            <person name="Norest M."/>
            <person name="Lesage-Meessen L."/>
            <person name="Balint B."/>
            <person name="Merenyi Z."/>
            <person name="de Eugenio L."/>
            <person name="Morin E."/>
            <person name="Martinez A.T."/>
            <person name="Baldrian P."/>
            <person name="Stursova M."/>
            <person name="Martinez M.J."/>
            <person name="Novotny C."/>
            <person name="Magnuson J.K."/>
            <person name="Spatafora J.W."/>
            <person name="Maurice S."/>
            <person name="Pangilinan J."/>
            <person name="Andreopoulos W."/>
            <person name="LaButti K."/>
            <person name="Hundley H."/>
            <person name="Na H."/>
            <person name="Kuo A."/>
            <person name="Barry K."/>
            <person name="Lipzen A."/>
            <person name="Henrissat B."/>
            <person name="Riley R."/>
            <person name="Ahrendt S."/>
            <person name="Nagy L.G."/>
            <person name="Grigoriev I.V."/>
            <person name="Martin F."/>
            <person name="Rosso M.N."/>
        </authorList>
    </citation>
    <scope>NUCLEOTIDE SEQUENCE [LARGE SCALE GENOMIC DNA]</scope>
    <source>
        <strain evidence="2 3">CIRM-BRFM 1785</strain>
    </source>
</reference>
<feature type="compositionally biased region" description="Low complexity" evidence="1">
    <location>
        <begin position="372"/>
        <end position="408"/>
    </location>
</feature>
<feature type="region of interest" description="Disordered" evidence="1">
    <location>
        <begin position="262"/>
        <end position="308"/>
    </location>
</feature>
<dbReference type="Proteomes" id="UP000814176">
    <property type="component" value="Unassembled WGS sequence"/>
</dbReference>
<keyword evidence="3" id="KW-1185">Reference proteome</keyword>
<dbReference type="RefSeq" id="XP_047782176.1">
    <property type="nucleotide sequence ID" value="XM_047921419.1"/>
</dbReference>
<gene>
    <name evidence="2" type="ORF">C8Q71DRAFT_721207</name>
</gene>
<accession>A0ABQ8KQC4</accession>
<comment type="caution">
    <text evidence="2">The sequence shown here is derived from an EMBL/GenBank/DDBJ whole genome shotgun (WGS) entry which is preliminary data.</text>
</comment>
<sequence length="408" mass="44157">MITPRANLRSYGNSKIDFDKHKLDGPCSGLVLGDLLCGHAVALIHPPLNVVKIRSVHIPLAHIVIIIIAPTRHLKLLRQLLQRSLCSVQSRSIDRTGTQSVTFSARDSAEAYNRPRIIFTTPHIPDFFKLTNNNTSLTDYVMQLEAFLIGGFDLMLGNYSKRTLNLKKECVGLIRDQLCTATGGRCNKMNYVNFDTITAEFGVVLQGWPLKTWCSPSDISLQLEVQLLLNYLQSGTTHFRKLTTDKLKEWKMVRAMGAVAATMQPGPSTKPIMESAQDVGDVSSTATPEPVPTDNRDGDDGDDSVTHKRKRADTFINITAAVVNGANTIDGSQLTVAKKQRKVQKDKGQKRGPRKSSSKAARDPTTTMTNGSSTPATATTSTAPSTAATATPPAAPTTTPAASTSAIA</sequence>
<evidence type="ECO:0000256" key="1">
    <source>
        <dbReference type="SAM" id="MobiDB-lite"/>
    </source>
</evidence>
<proteinExistence type="predicted"/>
<feature type="region of interest" description="Disordered" evidence="1">
    <location>
        <begin position="334"/>
        <end position="408"/>
    </location>
</feature>
<name>A0ABQ8KQC4_9APHY</name>